<gene>
    <name evidence="1" type="ORF">A2713_01320</name>
</gene>
<sequence length="219" mass="25057">MNIVGPILFFLFAQFTISAISENTSQVTLLAAEKISLEKRYSNPYVNDIFKDNILLNLNYLSGKVTKKDDINWDEIRRPFNYRFKLAPNETFAYHEDVLEKYKNSLVKTTNADFNFDDGFKSDGYLAGDGICHLASLIYWVAKNAGLDAYAPVNHDFAQIPEIDREYGVSIYKTPGNTTANAMQNLYITNNKMYAVTFEFDYNNDELKLSIFETANPKL</sequence>
<organism evidence="1 2">
    <name type="scientific">candidate division WWE3 bacterium RIFCSPHIGHO2_01_FULL_35_17</name>
    <dbReference type="NCBI Taxonomy" id="1802614"/>
    <lineage>
        <taxon>Bacteria</taxon>
        <taxon>Katanobacteria</taxon>
    </lineage>
</organism>
<dbReference type="Pfam" id="PF04294">
    <property type="entry name" value="VanW"/>
    <property type="match status" value="1"/>
</dbReference>
<dbReference type="Proteomes" id="UP000176444">
    <property type="component" value="Unassembled WGS sequence"/>
</dbReference>
<proteinExistence type="predicted"/>
<name>A0A1F4UPI8_UNCKA</name>
<accession>A0A1F4UPI8</accession>
<dbReference type="EMBL" id="MEUX01000029">
    <property type="protein sequence ID" value="OGC46836.1"/>
    <property type="molecule type" value="Genomic_DNA"/>
</dbReference>
<dbReference type="InterPro" id="IPR007391">
    <property type="entry name" value="Vancomycin_resist_VanW"/>
</dbReference>
<evidence type="ECO:0000313" key="2">
    <source>
        <dbReference type="Proteomes" id="UP000176444"/>
    </source>
</evidence>
<comment type="caution">
    <text evidence="1">The sequence shown here is derived from an EMBL/GenBank/DDBJ whole genome shotgun (WGS) entry which is preliminary data.</text>
</comment>
<evidence type="ECO:0000313" key="1">
    <source>
        <dbReference type="EMBL" id="OGC46836.1"/>
    </source>
</evidence>
<dbReference type="AlphaFoldDB" id="A0A1F4UPI8"/>
<reference evidence="1 2" key="1">
    <citation type="journal article" date="2016" name="Nat. Commun.">
        <title>Thousands of microbial genomes shed light on interconnected biogeochemical processes in an aquifer system.</title>
        <authorList>
            <person name="Anantharaman K."/>
            <person name="Brown C.T."/>
            <person name="Hug L.A."/>
            <person name="Sharon I."/>
            <person name="Castelle C.J."/>
            <person name="Probst A.J."/>
            <person name="Thomas B.C."/>
            <person name="Singh A."/>
            <person name="Wilkins M.J."/>
            <person name="Karaoz U."/>
            <person name="Brodie E.L."/>
            <person name="Williams K.H."/>
            <person name="Hubbard S.S."/>
            <person name="Banfield J.F."/>
        </authorList>
    </citation>
    <scope>NUCLEOTIDE SEQUENCE [LARGE SCALE GENOMIC DNA]</scope>
</reference>
<protein>
    <submittedName>
        <fullName evidence="1">Uncharacterized protein</fullName>
    </submittedName>
</protein>